<evidence type="ECO:0000313" key="3">
    <source>
        <dbReference type="Proteomes" id="UP000614915"/>
    </source>
</evidence>
<protein>
    <submittedName>
        <fullName evidence="2">Uncharacterized protein</fullName>
    </submittedName>
</protein>
<proteinExistence type="predicted"/>
<evidence type="ECO:0000256" key="1">
    <source>
        <dbReference type="SAM" id="MobiDB-lite"/>
    </source>
</evidence>
<name>A0ABS0JLF2_9ACTN</name>
<comment type="caution">
    <text evidence="2">The sequence shown here is derived from an EMBL/GenBank/DDBJ whole genome shotgun (WGS) entry which is preliminary data.</text>
</comment>
<reference evidence="2 3" key="1">
    <citation type="submission" date="2020-11" db="EMBL/GenBank/DDBJ databases">
        <title>Sequencing the genomes of 1000 actinobacteria strains.</title>
        <authorList>
            <person name="Klenk H.-P."/>
        </authorList>
    </citation>
    <scope>NUCLEOTIDE SEQUENCE [LARGE SCALE GENOMIC DNA]</scope>
    <source>
        <strain evidence="2 3">DSM 101692</strain>
    </source>
</reference>
<gene>
    <name evidence="2" type="ORF">IW248_003779</name>
</gene>
<accession>A0ABS0JLF2</accession>
<dbReference type="Proteomes" id="UP000614915">
    <property type="component" value="Unassembled WGS sequence"/>
</dbReference>
<keyword evidence="3" id="KW-1185">Reference proteome</keyword>
<feature type="region of interest" description="Disordered" evidence="1">
    <location>
        <begin position="1"/>
        <end position="33"/>
    </location>
</feature>
<evidence type="ECO:0000313" key="2">
    <source>
        <dbReference type="EMBL" id="MBG6067492.1"/>
    </source>
</evidence>
<sequence length="33" mass="3567">MSQQTLGPPVGGRRRVHRTVDPLAEIQLDKPGG</sequence>
<dbReference type="EMBL" id="JADOTX010000001">
    <property type="protein sequence ID" value="MBG6067492.1"/>
    <property type="molecule type" value="Genomic_DNA"/>
</dbReference>
<organism evidence="2 3">
    <name type="scientific">Micromonospora ureilytica</name>
    <dbReference type="NCBI Taxonomy" id="709868"/>
    <lineage>
        <taxon>Bacteria</taxon>
        <taxon>Bacillati</taxon>
        <taxon>Actinomycetota</taxon>
        <taxon>Actinomycetes</taxon>
        <taxon>Micromonosporales</taxon>
        <taxon>Micromonosporaceae</taxon>
        <taxon>Micromonospora</taxon>
    </lineage>
</organism>